<feature type="domain" description="HTH luxR-type" evidence="4">
    <location>
        <begin position="238"/>
        <end position="303"/>
    </location>
</feature>
<dbReference type="Gene3D" id="3.30.450.80">
    <property type="entry name" value="Transcription factor LuxR-like, autoinducer-binding domain"/>
    <property type="match status" value="1"/>
</dbReference>
<dbReference type="PANTHER" id="PTHR44688">
    <property type="entry name" value="DNA-BINDING TRANSCRIPTIONAL ACTIVATOR DEVR_DOSR"/>
    <property type="match status" value="1"/>
</dbReference>
<evidence type="ECO:0000313" key="6">
    <source>
        <dbReference type="Proteomes" id="UP001548832"/>
    </source>
</evidence>
<dbReference type="InterPro" id="IPR016032">
    <property type="entry name" value="Sig_transdc_resp-reg_C-effctor"/>
</dbReference>
<evidence type="ECO:0000256" key="2">
    <source>
        <dbReference type="ARBA" id="ARBA00023125"/>
    </source>
</evidence>
<dbReference type="Proteomes" id="UP001548832">
    <property type="component" value="Unassembled WGS sequence"/>
</dbReference>
<evidence type="ECO:0000256" key="1">
    <source>
        <dbReference type="ARBA" id="ARBA00023015"/>
    </source>
</evidence>
<keyword evidence="6" id="KW-1185">Reference proteome</keyword>
<dbReference type="Pfam" id="PF00196">
    <property type="entry name" value="GerE"/>
    <property type="match status" value="1"/>
</dbReference>
<dbReference type="InterPro" id="IPR000792">
    <property type="entry name" value="Tscrpt_reg_LuxR_C"/>
</dbReference>
<dbReference type="Pfam" id="PF03472">
    <property type="entry name" value="Autoind_bind"/>
    <property type="match status" value="1"/>
</dbReference>
<sequence length="306" mass="33838">MTPKKAGPELLLTGGGLDQCCPRHSGAIGFTRIVLSAEPHRRLVCKAVIKRAHSVSSEIVSGNWRRRLGETCVIIDEMRECSNTERICNLLLAYVGRFGATNFLAGAIPPLCASHREQLSHVVLASWPEEWTKRYFSSGYLSSDPTIRLVRQASSPFHWREVGDLCKVCPLGRRIMDEAKEFRLDEGFTIAFSTIERHPVGFSIAGEKLNPDPCDRLALQLIMAYAFGCASALIGGVRHRKSVHLSPRQRDVLRWAAEGLTLDEIAARLNISSNTADTHLRAVRDRLGVSSTIHAVAEAFRLGLIS</sequence>
<dbReference type="InterPro" id="IPR036693">
    <property type="entry name" value="TF_LuxR_autoind-bd_dom_sf"/>
</dbReference>
<gene>
    <name evidence="5" type="ORF">ABVQ20_29010</name>
</gene>
<proteinExistence type="predicted"/>
<dbReference type="PANTHER" id="PTHR44688:SF16">
    <property type="entry name" value="DNA-BINDING TRANSCRIPTIONAL ACTIVATOR DEVR_DOSR"/>
    <property type="match status" value="1"/>
</dbReference>
<dbReference type="SMART" id="SM00421">
    <property type="entry name" value="HTH_LUXR"/>
    <property type="match status" value="1"/>
</dbReference>
<dbReference type="InterPro" id="IPR036388">
    <property type="entry name" value="WH-like_DNA-bd_sf"/>
</dbReference>
<protein>
    <submittedName>
        <fullName evidence="5">LuxR family transcriptional regulator</fullName>
    </submittedName>
</protein>
<evidence type="ECO:0000259" key="4">
    <source>
        <dbReference type="PROSITE" id="PS50043"/>
    </source>
</evidence>
<comment type="caution">
    <text evidence="5">The sequence shown here is derived from an EMBL/GenBank/DDBJ whole genome shotgun (WGS) entry which is preliminary data.</text>
</comment>
<dbReference type="InterPro" id="IPR005143">
    <property type="entry name" value="TF_LuxR_autoind-bd_dom"/>
</dbReference>
<keyword evidence="2" id="KW-0238">DNA-binding</keyword>
<organism evidence="5 6">
    <name type="scientific">Mesorhizobium shangrilense</name>
    <dbReference type="NCBI Taxonomy" id="460060"/>
    <lineage>
        <taxon>Bacteria</taxon>
        <taxon>Pseudomonadati</taxon>
        <taxon>Pseudomonadota</taxon>
        <taxon>Alphaproteobacteria</taxon>
        <taxon>Hyphomicrobiales</taxon>
        <taxon>Phyllobacteriaceae</taxon>
        <taxon>Mesorhizobium</taxon>
    </lineage>
</organism>
<dbReference type="SUPFAM" id="SSF75516">
    <property type="entry name" value="Pheromone-binding domain of LuxR-like quorum-sensing transcription factors"/>
    <property type="match status" value="1"/>
</dbReference>
<name>A0ABV2DM64_9HYPH</name>
<evidence type="ECO:0000256" key="3">
    <source>
        <dbReference type="ARBA" id="ARBA00023163"/>
    </source>
</evidence>
<dbReference type="RefSeq" id="WP_354463119.1">
    <property type="nucleotide sequence ID" value="NZ_JBEWSZ010000002.1"/>
</dbReference>
<dbReference type="EMBL" id="JBEWSZ010000002">
    <property type="protein sequence ID" value="MET2831029.1"/>
    <property type="molecule type" value="Genomic_DNA"/>
</dbReference>
<dbReference type="PROSITE" id="PS50043">
    <property type="entry name" value="HTH_LUXR_2"/>
    <property type="match status" value="1"/>
</dbReference>
<accession>A0ABV2DM64</accession>
<dbReference type="SUPFAM" id="SSF46894">
    <property type="entry name" value="C-terminal effector domain of the bipartite response regulators"/>
    <property type="match status" value="1"/>
</dbReference>
<evidence type="ECO:0000313" key="5">
    <source>
        <dbReference type="EMBL" id="MET2831029.1"/>
    </source>
</evidence>
<dbReference type="Gene3D" id="1.10.10.10">
    <property type="entry name" value="Winged helix-like DNA-binding domain superfamily/Winged helix DNA-binding domain"/>
    <property type="match status" value="1"/>
</dbReference>
<keyword evidence="3" id="KW-0804">Transcription</keyword>
<dbReference type="PRINTS" id="PR00038">
    <property type="entry name" value="HTHLUXR"/>
</dbReference>
<dbReference type="CDD" id="cd06170">
    <property type="entry name" value="LuxR_C_like"/>
    <property type="match status" value="1"/>
</dbReference>
<reference evidence="5 6" key="1">
    <citation type="submission" date="2024-06" db="EMBL/GenBank/DDBJ databases">
        <authorList>
            <person name="Kim D.-U."/>
        </authorList>
    </citation>
    <scope>NUCLEOTIDE SEQUENCE [LARGE SCALE GENOMIC DNA]</scope>
    <source>
        <strain evidence="5 6">KACC15460</strain>
    </source>
</reference>
<keyword evidence="1" id="KW-0805">Transcription regulation</keyword>